<dbReference type="Proteomes" id="UP000001020">
    <property type="component" value="Chromosome"/>
</dbReference>
<organism evidence="1 2">
    <name type="scientific">Mycobacterium tuberculosis (strain CDC 1551 / Oshkosh)</name>
    <dbReference type="NCBI Taxonomy" id="83331"/>
    <lineage>
        <taxon>Bacteria</taxon>
        <taxon>Bacillati</taxon>
        <taxon>Actinomycetota</taxon>
        <taxon>Actinomycetes</taxon>
        <taxon>Mycobacteriales</taxon>
        <taxon>Mycobacteriaceae</taxon>
        <taxon>Mycobacterium</taxon>
        <taxon>Mycobacterium tuberculosis complex</taxon>
    </lineage>
</organism>
<reference evidence="1 2" key="1">
    <citation type="journal article" date="2002" name="J. Bacteriol.">
        <title>Whole-genome comparison of Mycobacterium tuberculosis clinical and laboratory strains.</title>
        <authorList>
            <person name="Fleischmann R.D."/>
            <person name="Alland D."/>
            <person name="Eisen J.A."/>
            <person name="Carpenter L."/>
            <person name="White O."/>
            <person name="Peterson J."/>
            <person name="DeBoy R."/>
            <person name="Dodson R."/>
            <person name="Gwinn M."/>
            <person name="Haft D."/>
            <person name="Hickey E."/>
            <person name="Kolonay J.F."/>
            <person name="Nelson W.C."/>
            <person name="Umayam L.A."/>
            <person name="Ermolaeva M."/>
            <person name="Salzberg S.L."/>
            <person name="Delcher A."/>
            <person name="Utterback T."/>
            <person name="Weidman J."/>
            <person name="Khouri H."/>
            <person name="Gill J."/>
            <person name="Mikula A."/>
            <person name="Bishai W."/>
            <person name="Jacobs Jr W.R.Jr."/>
            <person name="Venter J.C."/>
            <person name="Fraser C.M."/>
        </authorList>
    </citation>
    <scope>NUCLEOTIDE SEQUENCE [LARGE SCALE GENOMIC DNA]</scope>
    <source>
        <strain evidence="2">CDC 1551 / Oshkosh</strain>
    </source>
</reference>
<dbReference type="HOGENOM" id="CLU_212727_0_0_11"/>
<evidence type="ECO:0000313" key="1">
    <source>
        <dbReference type="EMBL" id="AAK46111.1"/>
    </source>
</evidence>
<proteinExistence type="predicted"/>
<dbReference type="KEGG" id="mtc:MT1839.1"/>
<evidence type="ECO:0000313" key="2">
    <source>
        <dbReference type="Proteomes" id="UP000001020"/>
    </source>
</evidence>
<gene>
    <name evidence="1" type="ordered locus">MT1839.1</name>
</gene>
<protein>
    <submittedName>
        <fullName evidence="1">Uncharacterized protein</fullName>
    </submittedName>
</protein>
<sequence>MASTPAVRIDSAVCGVYRPARSIAICSISGGRADRIESYPADGDRVITLWRNPYR</sequence>
<dbReference type="EMBL" id="AE000516">
    <property type="protein sequence ID" value="AAK46111.1"/>
    <property type="molecule type" value="Genomic_DNA"/>
</dbReference>
<accession>Q8VJW3</accession>
<dbReference type="AlphaFoldDB" id="Q8VJW3"/>
<name>Q8VJW3_MYCTO</name>
<keyword evidence="2" id="KW-1185">Reference proteome</keyword>